<dbReference type="EMBL" id="LBZA01000056">
    <property type="protein sequence ID" value="KKR61610.1"/>
    <property type="molecule type" value="Genomic_DNA"/>
</dbReference>
<gene>
    <name evidence="1" type="ORF">UU02_C0056G0002</name>
</gene>
<sequence length="245" mass="25804">MASSKILVFLTALLLPFSFYLSPPGIHAQAKITSPNYIIQMPNLNSGAGIPSSAGYKLDTTIGQTAPGLYSSTGYLVRSGFQYIHSIIPFSFSMSNFLINFGTLMPGTPVTRTSTLVVSAGGAGGYRVTAREAGYLQTSTGKTIPDSTCDAGTCSETAAGVWSLATTYGFGYNMSGNDAPSDFIDGTYFRQFANAALSEGDQSVMSSVNVGRDRTATITYKVNVSAVQAAGSYQNRVLFTAIPSF</sequence>
<evidence type="ECO:0000313" key="2">
    <source>
        <dbReference type="Proteomes" id="UP000034293"/>
    </source>
</evidence>
<evidence type="ECO:0000313" key="1">
    <source>
        <dbReference type="EMBL" id="KKR61610.1"/>
    </source>
</evidence>
<organism evidence="1 2">
    <name type="scientific">Candidatus Woesebacteria bacterium GW2011_GWA1_40_43</name>
    <dbReference type="NCBI Taxonomy" id="1618553"/>
    <lineage>
        <taxon>Bacteria</taxon>
        <taxon>Candidatus Woeseibacteriota</taxon>
    </lineage>
</organism>
<protein>
    <submittedName>
        <fullName evidence="1">Uncharacterized protein</fullName>
    </submittedName>
</protein>
<accession>A0A0G0UPN3</accession>
<proteinExistence type="predicted"/>
<dbReference type="Proteomes" id="UP000034293">
    <property type="component" value="Unassembled WGS sequence"/>
</dbReference>
<name>A0A0G0UPN3_9BACT</name>
<comment type="caution">
    <text evidence="1">The sequence shown here is derived from an EMBL/GenBank/DDBJ whole genome shotgun (WGS) entry which is preliminary data.</text>
</comment>
<dbReference type="AlphaFoldDB" id="A0A0G0UPN3"/>
<reference evidence="1 2" key="1">
    <citation type="journal article" date="2015" name="Nature">
        <title>rRNA introns, odd ribosomes, and small enigmatic genomes across a large radiation of phyla.</title>
        <authorList>
            <person name="Brown C.T."/>
            <person name="Hug L.A."/>
            <person name="Thomas B.C."/>
            <person name="Sharon I."/>
            <person name="Castelle C.J."/>
            <person name="Singh A."/>
            <person name="Wilkins M.J."/>
            <person name="Williams K.H."/>
            <person name="Banfield J.F."/>
        </authorList>
    </citation>
    <scope>NUCLEOTIDE SEQUENCE [LARGE SCALE GENOMIC DNA]</scope>
</reference>